<protein>
    <submittedName>
        <fullName evidence="2">NrdH-redoxin</fullName>
    </submittedName>
</protein>
<name>A0A220UH31_9MICO</name>
<dbReference type="InterPro" id="IPR002109">
    <property type="entry name" value="Glutaredoxin"/>
</dbReference>
<dbReference type="AlphaFoldDB" id="A0A220UH31"/>
<evidence type="ECO:0000313" key="3">
    <source>
        <dbReference type="Proteomes" id="UP000198398"/>
    </source>
</evidence>
<dbReference type="EMBL" id="CP022317">
    <property type="protein sequence ID" value="ASK67300.1"/>
    <property type="molecule type" value="Genomic_DNA"/>
</dbReference>
<evidence type="ECO:0000259" key="1">
    <source>
        <dbReference type="Pfam" id="PF00462"/>
    </source>
</evidence>
<dbReference type="KEGG" id="brv:CFK39_15765"/>
<feature type="domain" description="Glutaredoxin" evidence="1">
    <location>
        <begin position="6"/>
        <end position="62"/>
    </location>
</feature>
<dbReference type="InterPro" id="IPR036249">
    <property type="entry name" value="Thioredoxin-like_sf"/>
</dbReference>
<organism evidence="2 3">
    <name type="scientific">Brachybacterium avium</name>
    <dbReference type="NCBI Taxonomy" id="2017485"/>
    <lineage>
        <taxon>Bacteria</taxon>
        <taxon>Bacillati</taxon>
        <taxon>Actinomycetota</taxon>
        <taxon>Actinomycetes</taxon>
        <taxon>Micrococcales</taxon>
        <taxon>Dermabacteraceae</taxon>
        <taxon>Brachybacterium</taxon>
    </lineage>
</organism>
<geneLocation type="plasmid" evidence="3">
    <name>unnamed1 sequence</name>
</geneLocation>
<dbReference type="RefSeq" id="WP_089066531.1">
    <property type="nucleotide sequence ID" value="NZ_CP022317.1"/>
</dbReference>
<dbReference type="PROSITE" id="PS51354">
    <property type="entry name" value="GLUTAREDOXIN_2"/>
    <property type="match status" value="1"/>
</dbReference>
<dbReference type="Pfam" id="PF00462">
    <property type="entry name" value="Glutaredoxin"/>
    <property type="match status" value="1"/>
</dbReference>
<sequence>MADTLIIYGKPDCIRCDQLVKYCRRKGIPYRYIDVTQDADALALVKSLGYSELPVGMIGDDHFSGVRLDKIRPLAPQLSKAS</sequence>
<dbReference type="Gene3D" id="3.40.30.10">
    <property type="entry name" value="Glutaredoxin"/>
    <property type="match status" value="1"/>
</dbReference>
<dbReference type="CDD" id="cd02976">
    <property type="entry name" value="NrdH"/>
    <property type="match status" value="1"/>
</dbReference>
<accession>A0A220UH31</accession>
<proteinExistence type="predicted"/>
<keyword evidence="2" id="KW-0614">Plasmid</keyword>
<reference evidence="2 3" key="1">
    <citation type="submission" date="2017-07" db="EMBL/GenBank/DDBJ databases">
        <title>Brachybacterium sp. VR2415.</title>
        <authorList>
            <person name="Tak E.J."/>
            <person name="Bae J.-W."/>
        </authorList>
    </citation>
    <scope>NUCLEOTIDE SEQUENCE [LARGE SCALE GENOMIC DNA]</scope>
    <source>
        <strain evidence="2 3">VR2415</strain>
        <plasmid evidence="3">unnamed1 sequence</plasmid>
    </source>
</reference>
<keyword evidence="3" id="KW-1185">Reference proteome</keyword>
<evidence type="ECO:0000313" key="2">
    <source>
        <dbReference type="EMBL" id="ASK67300.1"/>
    </source>
</evidence>
<dbReference type="SUPFAM" id="SSF52833">
    <property type="entry name" value="Thioredoxin-like"/>
    <property type="match status" value="1"/>
</dbReference>
<gene>
    <name evidence="2" type="ORF">CFK39_15765</name>
</gene>
<dbReference type="Proteomes" id="UP000198398">
    <property type="component" value="Plasmid unnamed1"/>
</dbReference>
<dbReference type="OrthoDB" id="8545217at2"/>